<dbReference type="PANTHER" id="PTHR11264">
    <property type="entry name" value="URACIL-DNA GLYCOSYLASE"/>
    <property type="match status" value="1"/>
</dbReference>
<evidence type="ECO:0000256" key="8">
    <source>
        <dbReference type="HAMAP-Rule" id="MF_00148"/>
    </source>
</evidence>
<dbReference type="SUPFAM" id="SSF52141">
    <property type="entry name" value="Uracil-DNA glycosylase-like"/>
    <property type="match status" value="1"/>
</dbReference>
<comment type="subcellular location">
    <subcellularLocation>
        <location evidence="8">Cytoplasm</location>
    </subcellularLocation>
</comment>
<evidence type="ECO:0000259" key="11">
    <source>
        <dbReference type="SMART" id="SM00986"/>
    </source>
</evidence>
<comment type="caution">
    <text evidence="12">The sequence shown here is derived from an EMBL/GenBank/DDBJ whole genome shotgun (WGS) entry which is preliminary data.</text>
</comment>
<dbReference type="Pfam" id="PF03167">
    <property type="entry name" value="UDG"/>
    <property type="match status" value="1"/>
</dbReference>
<dbReference type="CDD" id="cd10027">
    <property type="entry name" value="UDG-F1-like"/>
    <property type="match status" value="1"/>
</dbReference>
<dbReference type="Proteomes" id="UP000177258">
    <property type="component" value="Unassembled WGS sequence"/>
</dbReference>
<dbReference type="InterPro" id="IPR036895">
    <property type="entry name" value="Uracil-DNA_glycosylase-like_sf"/>
</dbReference>
<evidence type="ECO:0000256" key="9">
    <source>
        <dbReference type="PROSITE-ProRule" id="PRU10072"/>
    </source>
</evidence>
<evidence type="ECO:0000256" key="10">
    <source>
        <dbReference type="RuleBase" id="RU003780"/>
    </source>
</evidence>
<gene>
    <name evidence="8" type="primary">ung</name>
    <name evidence="12" type="ORF">A3D83_04100</name>
</gene>
<name>A0A1F5JVQ4_9BACT</name>
<feature type="active site" description="Proton acceptor" evidence="8 9">
    <location>
        <position position="66"/>
    </location>
</feature>
<dbReference type="HAMAP" id="MF_00148">
    <property type="entry name" value="UDG"/>
    <property type="match status" value="1"/>
</dbReference>
<evidence type="ECO:0000256" key="7">
    <source>
        <dbReference type="ARBA" id="ARBA00023204"/>
    </source>
</evidence>
<dbReference type="NCBIfam" id="TIGR00628">
    <property type="entry name" value="ung"/>
    <property type="match status" value="1"/>
</dbReference>
<dbReference type="EC" id="3.2.2.27" evidence="4 8"/>
<dbReference type="InterPro" id="IPR002043">
    <property type="entry name" value="UDG_fam1"/>
</dbReference>
<evidence type="ECO:0000313" key="12">
    <source>
        <dbReference type="EMBL" id="OGE32719.1"/>
    </source>
</evidence>
<dbReference type="NCBIfam" id="NF003592">
    <property type="entry name" value="PRK05254.1-5"/>
    <property type="match status" value="1"/>
</dbReference>
<feature type="domain" description="Uracil-DNA glycosylase-like" evidence="11">
    <location>
        <begin position="51"/>
        <end position="210"/>
    </location>
</feature>
<dbReference type="NCBIfam" id="NF003589">
    <property type="entry name" value="PRK05254.1-2"/>
    <property type="match status" value="1"/>
</dbReference>
<dbReference type="InterPro" id="IPR018085">
    <property type="entry name" value="Ura-DNA_Glyclase_AS"/>
</dbReference>
<evidence type="ECO:0000256" key="2">
    <source>
        <dbReference type="ARBA" id="ARBA00002631"/>
    </source>
</evidence>
<evidence type="ECO:0000256" key="3">
    <source>
        <dbReference type="ARBA" id="ARBA00008184"/>
    </source>
</evidence>
<keyword evidence="8" id="KW-0963">Cytoplasm</keyword>
<dbReference type="GO" id="GO:0004844">
    <property type="term" value="F:uracil DNA N-glycosylase activity"/>
    <property type="evidence" value="ECO:0007669"/>
    <property type="project" value="UniProtKB-UniRule"/>
</dbReference>
<keyword evidence="5 8" id="KW-0227">DNA damage</keyword>
<dbReference type="EMBL" id="MFDB01000022">
    <property type="protein sequence ID" value="OGE32719.1"/>
    <property type="molecule type" value="Genomic_DNA"/>
</dbReference>
<dbReference type="SMART" id="SM00987">
    <property type="entry name" value="UreE_C"/>
    <property type="match status" value="1"/>
</dbReference>
<evidence type="ECO:0000256" key="1">
    <source>
        <dbReference type="ARBA" id="ARBA00001400"/>
    </source>
</evidence>
<comment type="similarity">
    <text evidence="3 8 10">Belongs to the uracil-DNA glycosylase (UDG) superfamily. UNG family.</text>
</comment>
<organism evidence="12 13">
    <name type="scientific">Candidatus Daviesbacteria bacterium RIFCSPHIGHO2_02_FULL_41_10</name>
    <dbReference type="NCBI Taxonomy" id="1797774"/>
    <lineage>
        <taxon>Bacteria</taxon>
        <taxon>Candidatus Daviesiibacteriota</taxon>
    </lineage>
</organism>
<sequence>MNNIKIDPTWKKALEPEFVKPYWKELTGKVRDQYQAKKVYPPAKNIFRAFDLCPLDSVKVVIVGQDPYHGVNQANGLSFSVNDGISLPPSLQNIFAEIRNDLGVTPLLSGDLSRWATQGALMLNSVLTVLANSPASHAGMGWEKFTDAVIGTLNAKRTHIVYLLWGKYAQGKGAVIDRDKNLVLTSGHPSPYSVSLFSGKHHFSQCNKYLSENGITSIDWR</sequence>
<keyword evidence="7 8" id="KW-0234">DNA repair</keyword>
<reference evidence="12 13" key="1">
    <citation type="journal article" date="2016" name="Nat. Commun.">
        <title>Thousands of microbial genomes shed light on interconnected biogeochemical processes in an aquifer system.</title>
        <authorList>
            <person name="Anantharaman K."/>
            <person name="Brown C.T."/>
            <person name="Hug L.A."/>
            <person name="Sharon I."/>
            <person name="Castelle C.J."/>
            <person name="Probst A.J."/>
            <person name="Thomas B.C."/>
            <person name="Singh A."/>
            <person name="Wilkins M.J."/>
            <person name="Karaoz U."/>
            <person name="Brodie E.L."/>
            <person name="Williams K.H."/>
            <person name="Hubbard S.S."/>
            <person name="Banfield J.F."/>
        </authorList>
    </citation>
    <scope>NUCLEOTIDE SEQUENCE [LARGE SCALE GENOMIC DNA]</scope>
</reference>
<comment type="function">
    <text evidence="2 8 10">Excises uracil residues from the DNA which can arise as a result of misincorporation of dUMP residues by DNA polymerase or due to deamination of cytosine.</text>
</comment>
<proteinExistence type="inferred from homology"/>
<dbReference type="GO" id="GO:0005737">
    <property type="term" value="C:cytoplasm"/>
    <property type="evidence" value="ECO:0007669"/>
    <property type="project" value="UniProtKB-SubCell"/>
</dbReference>
<evidence type="ECO:0000313" key="13">
    <source>
        <dbReference type="Proteomes" id="UP000177258"/>
    </source>
</evidence>
<keyword evidence="6 8" id="KW-0378">Hydrolase</keyword>
<comment type="catalytic activity">
    <reaction evidence="1 8 10">
        <text>Hydrolyzes single-stranded DNA or mismatched double-stranded DNA and polynucleotides, releasing free uracil.</text>
        <dbReference type="EC" id="3.2.2.27"/>
    </reaction>
</comment>
<evidence type="ECO:0000256" key="6">
    <source>
        <dbReference type="ARBA" id="ARBA00022801"/>
    </source>
</evidence>
<dbReference type="PANTHER" id="PTHR11264:SF0">
    <property type="entry name" value="URACIL-DNA GLYCOSYLASE"/>
    <property type="match status" value="1"/>
</dbReference>
<protein>
    <recommendedName>
        <fullName evidence="4 8">Uracil-DNA glycosylase</fullName>
        <shortName evidence="8">UDG</shortName>
        <ecNumber evidence="4 8">3.2.2.27</ecNumber>
    </recommendedName>
</protein>
<dbReference type="SMART" id="SM00986">
    <property type="entry name" value="UDG"/>
    <property type="match status" value="1"/>
</dbReference>
<dbReference type="AlphaFoldDB" id="A0A1F5JVQ4"/>
<dbReference type="InterPro" id="IPR005122">
    <property type="entry name" value="Uracil-DNA_glycosylase-like"/>
</dbReference>
<dbReference type="NCBIfam" id="NF003588">
    <property type="entry name" value="PRK05254.1-1"/>
    <property type="match status" value="1"/>
</dbReference>
<evidence type="ECO:0000256" key="4">
    <source>
        <dbReference type="ARBA" id="ARBA00012030"/>
    </source>
</evidence>
<dbReference type="GO" id="GO:0097510">
    <property type="term" value="P:base-excision repair, AP site formation via deaminated base removal"/>
    <property type="evidence" value="ECO:0007669"/>
    <property type="project" value="TreeGrafter"/>
</dbReference>
<dbReference type="Gene3D" id="3.40.470.10">
    <property type="entry name" value="Uracil-DNA glycosylase-like domain"/>
    <property type="match status" value="1"/>
</dbReference>
<accession>A0A1F5JVQ4</accession>
<evidence type="ECO:0000256" key="5">
    <source>
        <dbReference type="ARBA" id="ARBA00022763"/>
    </source>
</evidence>
<dbReference type="PROSITE" id="PS00130">
    <property type="entry name" value="U_DNA_GLYCOSYLASE"/>
    <property type="match status" value="1"/>
</dbReference>